<dbReference type="AlphaFoldDB" id="A0A1G8NBB9"/>
<dbReference type="Proteomes" id="UP000198607">
    <property type="component" value="Unassembled WGS sequence"/>
</dbReference>
<keyword evidence="4" id="KW-1185">Reference proteome</keyword>
<evidence type="ECO:0000313" key="3">
    <source>
        <dbReference type="EMBL" id="SDI77367.1"/>
    </source>
</evidence>
<evidence type="ECO:0000313" key="4">
    <source>
        <dbReference type="Proteomes" id="UP000198607"/>
    </source>
</evidence>
<dbReference type="SUPFAM" id="SSF48695">
    <property type="entry name" value="Multiheme cytochromes"/>
    <property type="match status" value="1"/>
</dbReference>
<name>A0A1G8NBB9_9RHOO</name>
<dbReference type="Gene3D" id="1.10.1130.10">
    <property type="entry name" value="Flavocytochrome C3, Chain A"/>
    <property type="match status" value="1"/>
</dbReference>
<dbReference type="GO" id="GO:0016491">
    <property type="term" value="F:oxidoreductase activity"/>
    <property type="evidence" value="ECO:0007669"/>
    <property type="project" value="TreeGrafter"/>
</dbReference>
<feature type="chain" id="PRO_5011574832" evidence="2">
    <location>
        <begin position="25"/>
        <end position="475"/>
    </location>
</feature>
<protein>
    <submittedName>
        <fullName evidence="3">Cytochrome c554 and c-prime</fullName>
    </submittedName>
</protein>
<keyword evidence="1 2" id="KW-0732">Signal</keyword>
<dbReference type="PIRSF" id="PIRSF039014">
    <property type="entry name" value="OTR_cyc"/>
    <property type="match status" value="1"/>
</dbReference>
<dbReference type="PANTHER" id="PTHR35038:SF5">
    <property type="entry name" value="CYTOCHROME C-TYPE PROTEIN NRFB"/>
    <property type="match status" value="1"/>
</dbReference>
<dbReference type="Pfam" id="PF11783">
    <property type="entry name" value="Cytochrome_cB"/>
    <property type="match status" value="1"/>
</dbReference>
<proteinExistence type="predicted"/>
<dbReference type="STRING" id="83767.SAMN05660652_04014"/>
<dbReference type="InterPro" id="IPR024673">
    <property type="entry name" value="Octahem_Cyt_c"/>
</dbReference>
<feature type="signal peptide" evidence="2">
    <location>
        <begin position="1"/>
        <end position="24"/>
    </location>
</feature>
<reference evidence="3 4" key="1">
    <citation type="submission" date="2016-10" db="EMBL/GenBank/DDBJ databases">
        <authorList>
            <person name="de Groot N.N."/>
        </authorList>
    </citation>
    <scope>NUCLEOTIDE SEQUENCE [LARGE SCALE GENOMIC DNA]</scope>
    <source>
        <strain evidence="3 4">DSM 5885</strain>
    </source>
</reference>
<accession>A0A1G8NBB9</accession>
<evidence type="ECO:0000256" key="2">
    <source>
        <dbReference type="SAM" id="SignalP"/>
    </source>
</evidence>
<dbReference type="InterPro" id="IPR036280">
    <property type="entry name" value="Multihaem_cyt_sf"/>
</dbReference>
<dbReference type="RefSeq" id="WP_176786003.1">
    <property type="nucleotide sequence ID" value="NZ_FNCY01000029.1"/>
</dbReference>
<dbReference type="InterPro" id="IPR051829">
    <property type="entry name" value="Multiheme_Cytochr_ET"/>
</dbReference>
<gene>
    <name evidence="3" type="ORF">SAMN05660652_04014</name>
</gene>
<sequence length="475" mass="52281">MVKRCLQTWASALALVLFTGTALAQSGAEGALWENRHVTKHVKSYEGTKTCLECHDQEAADVFKSVHYQWKAAAPNISNANGRQIGKINATNDFCTNPSVSWIGIVTNDEGKVIGNGCAKCHVGLGKKPTQEMTQAQLENIDCLVCHANNYRREVVKKADGSLTWQPNALGNPAQMLSIAQNVGKPSNEVCMRCHVGSGGGLNFKRGDIETVHANADRTFDVHMGSNMQCIQCHKFKDHKVLGGGTQMGGKDSGEARPQCEGCHKGKVHSKPEYDKHASRVYCTTCHISSFARHDRTDMRRDWSHAEEVVGEGRFEPKIEFAKDVTPVYAWWNGTGKIAHLEEPVQTGANGKVSLYTPNGSRQDSKARIYAFKYHTARLPIEKATNLMVPVQVGPVFKTGKIEVGVKGGAKAWLGRDVGEIAWIETERYMGIFHEVEPKDKALVCKDCHEGGKRLDWKALGYARDPAIGKKIAKQ</sequence>
<organism evidence="3 4">
    <name type="scientific">Propionivibrio dicarboxylicus</name>
    <dbReference type="NCBI Taxonomy" id="83767"/>
    <lineage>
        <taxon>Bacteria</taxon>
        <taxon>Pseudomonadati</taxon>
        <taxon>Pseudomonadota</taxon>
        <taxon>Betaproteobacteria</taxon>
        <taxon>Rhodocyclales</taxon>
        <taxon>Rhodocyclaceae</taxon>
        <taxon>Propionivibrio</taxon>
    </lineage>
</organism>
<dbReference type="EMBL" id="FNCY01000029">
    <property type="protein sequence ID" value="SDI77367.1"/>
    <property type="molecule type" value="Genomic_DNA"/>
</dbReference>
<evidence type="ECO:0000256" key="1">
    <source>
        <dbReference type="ARBA" id="ARBA00022729"/>
    </source>
</evidence>
<dbReference type="PANTHER" id="PTHR35038">
    <property type="entry name" value="DISSIMILATORY SULFITE REDUCTASE SIRA"/>
    <property type="match status" value="1"/>
</dbReference>